<accession>A0A1I9G765</accession>
<sequence>MKNFDVVCLQVSTIERLLVCSFRQKDDLRKEKTKKS</sequence>
<organism evidence="1">
    <name type="scientific">Brugia malayi</name>
    <name type="common">Filarial nematode worm</name>
    <dbReference type="NCBI Taxonomy" id="6279"/>
    <lineage>
        <taxon>Eukaryota</taxon>
        <taxon>Metazoa</taxon>
        <taxon>Ecdysozoa</taxon>
        <taxon>Nematoda</taxon>
        <taxon>Chromadorea</taxon>
        <taxon>Rhabditida</taxon>
        <taxon>Spirurina</taxon>
        <taxon>Spiruromorpha</taxon>
        <taxon>Filarioidea</taxon>
        <taxon>Onchocercidae</taxon>
        <taxon>Brugia</taxon>
    </lineage>
</organism>
<gene>
    <name evidence="1" type="primary">Bm9371</name>
    <name evidence="1" type="ORF">BM_Bm9371</name>
</gene>
<protein>
    <submittedName>
        <fullName evidence="1">Bm9371, isoform b</fullName>
    </submittedName>
</protein>
<dbReference type="EMBL" id="LN856901">
    <property type="protein sequence ID" value="CDQ04655.1"/>
    <property type="molecule type" value="Genomic_DNA"/>
</dbReference>
<reference evidence="1" key="1">
    <citation type="journal article" date="2007" name="Science">
        <title>Draft genome of the filarial nematode parasite Brugia malayi.</title>
        <authorList>
            <person name="Ghedin E."/>
            <person name="Wang S."/>
            <person name="Spiro D."/>
            <person name="Caler E."/>
            <person name="Zhao Q."/>
            <person name="Crabtree J."/>
            <person name="Allen J.E."/>
            <person name="Delcher A.L."/>
            <person name="Guiliano D.B."/>
            <person name="Miranda-Saavedra D."/>
            <person name="Angiuoli S.V."/>
            <person name="Creasy T."/>
            <person name="Amedeo P."/>
            <person name="Haas B."/>
            <person name="El-Sayed N.M."/>
            <person name="Wortman J.R."/>
            <person name="Feldblyum T."/>
            <person name="Tallon L."/>
            <person name="Schatz M."/>
            <person name="Shumway M."/>
            <person name="Koo H."/>
            <person name="Salzberg S.L."/>
            <person name="Schobel S."/>
            <person name="Pertea M."/>
            <person name="Pop M."/>
            <person name="White O."/>
            <person name="Barton G.J."/>
            <person name="Carlow C.K."/>
            <person name="Crawford M.J."/>
            <person name="Daub J."/>
            <person name="Dimmic M.W."/>
            <person name="Estes C.F."/>
            <person name="Foster J.M."/>
            <person name="Ganatra M."/>
            <person name="Gregory W.F."/>
            <person name="Johnson N.M."/>
            <person name="Jin J."/>
            <person name="Komuniecki R."/>
            <person name="Korf I."/>
            <person name="Kumar S."/>
            <person name="Laney S."/>
            <person name="Li B.W."/>
            <person name="Li W."/>
            <person name="Lindblom T.H."/>
            <person name="Lustigman S."/>
            <person name="Ma D."/>
            <person name="Maina C.V."/>
            <person name="Martin D.M."/>
            <person name="McCarter J.P."/>
            <person name="McReynolds L."/>
            <person name="Mitreva M."/>
            <person name="Nutman T.B."/>
            <person name="Parkinson J."/>
            <person name="Peregrin-Alvarez J.M."/>
            <person name="Poole C."/>
            <person name="Ren Q."/>
            <person name="Saunders L."/>
            <person name="Sluder A.E."/>
            <person name="Smith K."/>
            <person name="Stanke M."/>
            <person name="Unnasch T.R."/>
            <person name="Ware J."/>
            <person name="Wei A.D."/>
            <person name="Weil G."/>
            <person name="Williams D.J."/>
            <person name="Zhang Y."/>
            <person name="Williams S.A."/>
            <person name="Fraser-Liggett C."/>
            <person name="Slatko B."/>
            <person name="Blaxter M.L."/>
            <person name="Scott A.L."/>
        </authorList>
    </citation>
    <scope>NUCLEOTIDE SEQUENCE</scope>
    <source>
        <strain evidence="1">FR3</strain>
    </source>
</reference>
<proteinExistence type="predicted"/>
<reference evidence="1" key="2">
    <citation type="submission" date="2012-12" db="EMBL/GenBank/DDBJ databases">
        <authorList>
            <consortium name="WormBase Consortium"/>
            <person name="Ghedin E."/>
            <person name="Paulini M."/>
        </authorList>
    </citation>
    <scope>NUCLEOTIDE SEQUENCE</scope>
    <source>
        <strain evidence="1">FR3</strain>
    </source>
</reference>
<evidence type="ECO:0000313" key="1">
    <source>
        <dbReference type="EMBL" id="CDQ04655.1"/>
    </source>
</evidence>
<name>A0A1I9G765_BRUMA</name>
<dbReference type="AlphaFoldDB" id="A0A1I9G765"/>